<dbReference type="FunFam" id="1.20.1050.10:FF:000016">
    <property type="entry name" value="Glutathione S-transferase U9"/>
    <property type="match status" value="1"/>
</dbReference>
<comment type="caution">
    <text evidence="7">The sequence shown here is derived from an EMBL/GenBank/DDBJ whole genome shotgun (WGS) entry which is preliminary data.</text>
</comment>
<name>A0AA88WLR2_9ASTE</name>
<evidence type="ECO:0000259" key="6">
    <source>
        <dbReference type="PROSITE" id="PS50405"/>
    </source>
</evidence>
<gene>
    <name evidence="7" type="ORF">RJ639_041499</name>
</gene>
<comment type="similarity">
    <text evidence="3">Belongs to the GST superfamily. Tau family.</text>
</comment>
<dbReference type="SUPFAM" id="SSF47616">
    <property type="entry name" value="GST C-terminal domain-like"/>
    <property type="match status" value="1"/>
</dbReference>
<evidence type="ECO:0000256" key="2">
    <source>
        <dbReference type="ARBA" id="ARBA00022679"/>
    </source>
</evidence>
<feature type="domain" description="GST C-terminal" evidence="6">
    <location>
        <begin position="1"/>
        <end position="110"/>
    </location>
</feature>
<dbReference type="EC" id="2.5.1.18" evidence="5"/>
<evidence type="ECO:0000256" key="5">
    <source>
        <dbReference type="RuleBase" id="RU369102"/>
    </source>
</evidence>
<evidence type="ECO:0000256" key="3">
    <source>
        <dbReference type="ARBA" id="ARBA00025743"/>
    </source>
</evidence>
<keyword evidence="8" id="KW-1185">Reference proteome</keyword>
<evidence type="ECO:0000313" key="7">
    <source>
        <dbReference type="EMBL" id="KAK3027865.1"/>
    </source>
</evidence>
<evidence type="ECO:0000256" key="4">
    <source>
        <dbReference type="ARBA" id="ARBA00047960"/>
    </source>
</evidence>
<evidence type="ECO:0000313" key="8">
    <source>
        <dbReference type="Proteomes" id="UP001188597"/>
    </source>
</evidence>
<comment type="catalytic activity">
    <reaction evidence="4 5">
        <text>RX + glutathione = an S-substituted glutathione + a halide anion + H(+)</text>
        <dbReference type="Rhea" id="RHEA:16437"/>
        <dbReference type="ChEBI" id="CHEBI:15378"/>
        <dbReference type="ChEBI" id="CHEBI:16042"/>
        <dbReference type="ChEBI" id="CHEBI:17792"/>
        <dbReference type="ChEBI" id="CHEBI:57925"/>
        <dbReference type="ChEBI" id="CHEBI:90779"/>
        <dbReference type="EC" id="2.5.1.18"/>
    </reaction>
</comment>
<organism evidence="7 8">
    <name type="scientific">Escallonia herrerae</name>
    <dbReference type="NCBI Taxonomy" id="1293975"/>
    <lineage>
        <taxon>Eukaryota</taxon>
        <taxon>Viridiplantae</taxon>
        <taxon>Streptophyta</taxon>
        <taxon>Embryophyta</taxon>
        <taxon>Tracheophyta</taxon>
        <taxon>Spermatophyta</taxon>
        <taxon>Magnoliopsida</taxon>
        <taxon>eudicotyledons</taxon>
        <taxon>Gunneridae</taxon>
        <taxon>Pentapetalae</taxon>
        <taxon>asterids</taxon>
        <taxon>campanulids</taxon>
        <taxon>Escalloniales</taxon>
        <taxon>Escalloniaceae</taxon>
        <taxon>Escallonia</taxon>
    </lineage>
</organism>
<accession>A0AA88WLR2</accession>
<dbReference type="GO" id="GO:0006749">
    <property type="term" value="P:glutathione metabolic process"/>
    <property type="evidence" value="ECO:0007669"/>
    <property type="project" value="InterPro"/>
</dbReference>
<dbReference type="InterPro" id="IPR045073">
    <property type="entry name" value="Omega/Tau-like"/>
</dbReference>
<dbReference type="Proteomes" id="UP001188597">
    <property type="component" value="Unassembled WGS sequence"/>
</dbReference>
<dbReference type="PANTHER" id="PTHR11260:SF615">
    <property type="entry name" value="GLUTATHIONE S-TRANSFERASE U17"/>
    <property type="match status" value="1"/>
</dbReference>
<dbReference type="InterPro" id="IPR036282">
    <property type="entry name" value="Glutathione-S-Trfase_C_sf"/>
</dbReference>
<proteinExistence type="inferred from homology"/>
<comment type="function">
    <text evidence="5">Is involved in the conjugation of reduced glutathione to a wide number of exogenous and endogenous hydrophobic electrophiles.</text>
</comment>
<dbReference type="CDD" id="cd03185">
    <property type="entry name" value="GST_C_Tau"/>
    <property type="match status" value="1"/>
</dbReference>
<dbReference type="EMBL" id="JAVXUP010000439">
    <property type="protein sequence ID" value="KAK3027865.1"/>
    <property type="molecule type" value="Genomic_DNA"/>
</dbReference>
<keyword evidence="5" id="KW-0963">Cytoplasm</keyword>
<keyword evidence="2 5" id="KW-0808">Transferase</keyword>
<dbReference type="Gene3D" id="1.20.1050.10">
    <property type="match status" value="1"/>
</dbReference>
<protein>
    <recommendedName>
        <fullName evidence="5">Glutathione S-transferase</fullName>
        <ecNumber evidence="5">2.5.1.18</ecNumber>
    </recommendedName>
</protein>
<dbReference type="Pfam" id="PF13410">
    <property type="entry name" value="GST_C_2"/>
    <property type="match status" value="1"/>
</dbReference>
<dbReference type="InterPro" id="IPR010987">
    <property type="entry name" value="Glutathione-S-Trfase_C-like"/>
</dbReference>
<dbReference type="InterPro" id="IPR045074">
    <property type="entry name" value="GST_C_Tau"/>
</dbReference>
<sequence>MYLLRPALIGTVSIERGEKKTGIQEAQKALSLLEDAFVKCSKGKAFFGGDCIGYLDMALGCFLGWLRVSEKFNSLKLLDEANTPNLFRWAERFCTDGALKDVMPQNEKLFEFAEKVYIPMRSSSSQVN</sequence>
<evidence type="ECO:0000256" key="1">
    <source>
        <dbReference type="ARBA" id="ARBA00022575"/>
    </source>
</evidence>
<dbReference type="PANTHER" id="PTHR11260">
    <property type="entry name" value="GLUTATHIONE S-TRANSFERASE, GST, SUPERFAMILY, GST DOMAIN CONTAINING"/>
    <property type="match status" value="1"/>
</dbReference>
<dbReference type="GO" id="GO:0005829">
    <property type="term" value="C:cytosol"/>
    <property type="evidence" value="ECO:0007669"/>
    <property type="project" value="UniProtKB-SubCell"/>
</dbReference>
<dbReference type="GO" id="GO:0004364">
    <property type="term" value="F:glutathione transferase activity"/>
    <property type="evidence" value="ECO:0007669"/>
    <property type="project" value="UniProtKB-UniRule"/>
</dbReference>
<keyword evidence="1" id="KW-0216">Detoxification</keyword>
<dbReference type="PROSITE" id="PS50405">
    <property type="entry name" value="GST_CTER"/>
    <property type="match status" value="1"/>
</dbReference>
<dbReference type="AlphaFoldDB" id="A0AA88WLR2"/>
<dbReference type="GO" id="GO:0009407">
    <property type="term" value="P:toxin catabolic process"/>
    <property type="evidence" value="ECO:0007669"/>
    <property type="project" value="UniProtKB-ARBA"/>
</dbReference>
<comment type="subcellular location">
    <subcellularLocation>
        <location evidence="5">Cytoplasm</location>
        <location evidence="5">Cytosol</location>
    </subcellularLocation>
</comment>
<reference evidence="7" key="1">
    <citation type="submission" date="2022-12" db="EMBL/GenBank/DDBJ databases">
        <title>Draft genome assemblies for two species of Escallonia (Escalloniales).</title>
        <authorList>
            <person name="Chanderbali A."/>
            <person name="Dervinis C."/>
            <person name="Anghel I."/>
            <person name="Soltis D."/>
            <person name="Soltis P."/>
            <person name="Zapata F."/>
        </authorList>
    </citation>
    <scope>NUCLEOTIDE SEQUENCE</scope>
    <source>
        <strain evidence="7">UCBG64.0493</strain>
        <tissue evidence="7">Leaf</tissue>
    </source>
</reference>